<dbReference type="Proteomes" id="UP001302812">
    <property type="component" value="Unassembled WGS sequence"/>
</dbReference>
<reference evidence="2" key="2">
    <citation type="submission" date="2023-05" db="EMBL/GenBank/DDBJ databases">
        <authorList>
            <consortium name="Lawrence Berkeley National Laboratory"/>
            <person name="Steindorff A."/>
            <person name="Hensen N."/>
            <person name="Bonometti L."/>
            <person name="Westerberg I."/>
            <person name="Brannstrom I.O."/>
            <person name="Guillou S."/>
            <person name="Cros-Aarteil S."/>
            <person name="Calhoun S."/>
            <person name="Haridas S."/>
            <person name="Kuo A."/>
            <person name="Mondo S."/>
            <person name="Pangilinan J."/>
            <person name="Riley R."/>
            <person name="Labutti K."/>
            <person name="Andreopoulos B."/>
            <person name="Lipzen A."/>
            <person name="Chen C."/>
            <person name="Yanf M."/>
            <person name="Daum C."/>
            <person name="Ng V."/>
            <person name="Clum A."/>
            <person name="Ohm R."/>
            <person name="Martin F."/>
            <person name="Silar P."/>
            <person name="Natvig D."/>
            <person name="Lalanne C."/>
            <person name="Gautier V."/>
            <person name="Ament-Velasquez S.L."/>
            <person name="Kruys A."/>
            <person name="Hutchinson M.I."/>
            <person name="Powell A.J."/>
            <person name="Barry K."/>
            <person name="Miller A.N."/>
            <person name="Grigoriev I.V."/>
            <person name="Debuchy R."/>
            <person name="Gladieux P."/>
            <person name="Thoren M.H."/>
            <person name="Johannesson H."/>
        </authorList>
    </citation>
    <scope>NUCLEOTIDE SEQUENCE</scope>
    <source>
        <strain evidence="2">CBS 508.74</strain>
    </source>
</reference>
<dbReference type="RefSeq" id="XP_064674108.1">
    <property type="nucleotide sequence ID" value="XM_064814348.1"/>
</dbReference>
<evidence type="ECO:0000313" key="3">
    <source>
        <dbReference type="Proteomes" id="UP001302812"/>
    </source>
</evidence>
<comment type="caution">
    <text evidence="2">The sequence shown here is derived from an EMBL/GenBank/DDBJ whole genome shotgun (WGS) entry which is preliminary data.</text>
</comment>
<protein>
    <submittedName>
        <fullName evidence="2">Uncharacterized protein</fullName>
    </submittedName>
</protein>
<proteinExistence type="predicted"/>
<evidence type="ECO:0000256" key="1">
    <source>
        <dbReference type="SAM" id="SignalP"/>
    </source>
</evidence>
<feature type="signal peptide" evidence="1">
    <location>
        <begin position="1"/>
        <end position="18"/>
    </location>
</feature>
<keyword evidence="3" id="KW-1185">Reference proteome</keyword>
<dbReference type="AlphaFoldDB" id="A0AAN6TL77"/>
<gene>
    <name evidence="2" type="ORF">N656DRAFT_774829</name>
</gene>
<dbReference type="GeneID" id="89938473"/>
<dbReference type="EMBL" id="MU853333">
    <property type="protein sequence ID" value="KAK4116538.1"/>
    <property type="molecule type" value="Genomic_DNA"/>
</dbReference>
<organism evidence="2 3">
    <name type="scientific">Canariomyces notabilis</name>
    <dbReference type="NCBI Taxonomy" id="2074819"/>
    <lineage>
        <taxon>Eukaryota</taxon>
        <taxon>Fungi</taxon>
        <taxon>Dikarya</taxon>
        <taxon>Ascomycota</taxon>
        <taxon>Pezizomycotina</taxon>
        <taxon>Sordariomycetes</taxon>
        <taxon>Sordariomycetidae</taxon>
        <taxon>Sordariales</taxon>
        <taxon>Chaetomiaceae</taxon>
        <taxon>Canariomyces</taxon>
    </lineage>
</organism>
<feature type="chain" id="PRO_5042995653" evidence="1">
    <location>
        <begin position="19"/>
        <end position="55"/>
    </location>
</feature>
<evidence type="ECO:0000313" key="2">
    <source>
        <dbReference type="EMBL" id="KAK4116538.1"/>
    </source>
</evidence>
<keyword evidence="1" id="KW-0732">Signal</keyword>
<reference evidence="2" key="1">
    <citation type="journal article" date="2023" name="Mol. Phylogenet. Evol.">
        <title>Genome-scale phylogeny and comparative genomics of the fungal order Sordariales.</title>
        <authorList>
            <person name="Hensen N."/>
            <person name="Bonometti L."/>
            <person name="Westerberg I."/>
            <person name="Brannstrom I.O."/>
            <person name="Guillou S."/>
            <person name="Cros-Aarteil S."/>
            <person name="Calhoun S."/>
            <person name="Haridas S."/>
            <person name="Kuo A."/>
            <person name="Mondo S."/>
            <person name="Pangilinan J."/>
            <person name="Riley R."/>
            <person name="LaButti K."/>
            <person name="Andreopoulos B."/>
            <person name="Lipzen A."/>
            <person name="Chen C."/>
            <person name="Yan M."/>
            <person name="Daum C."/>
            <person name="Ng V."/>
            <person name="Clum A."/>
            <person name="Steindorff A."/>
            <person name="Ohm R.A."/>
            <person name="Martin F."/>
            <person name="Silar P."/>
            <person name="Natvig D.O."/>
            <person name="Lalanne C."/>
            <person name="Gautier V."/>
            <person name="Ament-Velasquez S.L."/>
            <person name="Kruys A."/>
            <person name="Hutchinson M.I."/>
            <person name="Powell A.J."/>
            <person name="Barry K."/>
            <person name="Miller A.N."/>
            <person name="Grigoriev I.V."/>
            <person name="Debuchy R."/>
            <person name="Gladieux P."/>
            <person name="Hiltunen Thoren M."/>
            <person name="Johannesson H."/>
        </authorList>
    </citation>
    <scope>NUCLEOTIDE SEQUENCE</scope>
    <source>
        <strain evidence="2">CBS 508.74</strain>
    </source>
</reference>
<accession>A0AAN6TL77</accession>
<name>A0AAN6TL77_9PEZI</name>
<sequence>MKVTIASLFLTITSLAAAQWGGESCSEAGRVTCSPSNGQRYVPNHQPCVGMTDTY</sequence>